<organism evidence="1 2">
    <name type="scientific">Steccherinum ochraceum</name>
    <dbReference type="NCBI Taxonomy" id="92696"/>
    <lineage>
        <taxon>Eukaryota</taxon>
        <taxon>Fungi</taxon>
        <taxon>Dikarya</taxon>
        <taxon>Basidiomycota</taxon>
        <taxon>Agaricomycotina</taxon>
        <taxon>Agaricomycetes</taxon>
        <taxon>Polyporales</taxon>
        <taxon>Steccherinaceae</taxon>
        <taxon>Steccherinum</taxon>
    </lineage>
</organism>
<evidence type="ECO:0000313" key="2">
    <source>
        <dbReference type="Proteomes" id="UP000292702"/>
    </source>
</evidence>
<protein>
    <submittedName>
        <fullName evidence="1">Uncharacterized protein</fullName>
    </submittedName>
</protein>
<gene>
    <name evidence="1" type="ORF">EIP91_005154</name>
</gene>
<sequence length="116" mass="12678">MSQSTIQFEEVSGSIPSFSANVIQPMRNLEQSANTYGIAFLQESPVKNPTIYLSRLLLAAFGHIGVNPTVFMRALVVVSTRADAVNAVNACRTMQDVIHTVYFWSRSILQSAAVQG</sequence>
<dbReference type="EMBL" id="RWJN01000284">
    <property type="protein sequence ID" value="TCD63637.1"/>
    <property type="molecule type" value="Genomic_DNA"/>
</dbReference>
<reference evidence="1 2" key="1">
    <citation type="submission" date="2018-11" db="EMBL/GenBank/DDBJ databases">
        <title>Genome assembly of Steccherinum ochraceum LE-BIN_3174, the white-rot fungus of the Steccherinaceae family (The Residual Polyporoid clade, Polyporales, Basidiomycota).</title>
        <authorList>
            <person name="Fedorova T.V."/>
            <person name="Glazunova O.A."/>
            <person name="Landesman E.O."/>
            <person name="Moiseenko K.V."/>
            <person name="Psurtseva N.V."/>
            <person name="Savinova O.S."/>
            <person name="Shakhova N.V."/>
            <person name="Tyazhelova T.V."/>
            <person name="Vasina D.V."/>
        </authorList>
    </citation>
    <scope>NUCLEOTIDE SEQUENCE [LARGE SCALE GENOMIC DNA]</scope>
    <source>
        <strain evidence="1 2">LE-BIN_3174</strain>
    </source>
</reference>
<dbReference type="AlphaFoldDB" id="A0A4V2MVU6"/>
<evidence type="ECO:0000313" key="1">
    <source>
        <dbReference type="EMBL" id="TCD63637.1"/>
    </source>
</evidence>
<accession>A0A4V2MVU6</accession>
<dbReference type="Proteomes" id="UP000292702">
    <property type="component" value="Unassembled WGS sequence"/>
</dbReference>
<keyword evidence="2" id="KW-1185">Reference proteome</keyword>
<proteinExistence type="predicted"/>
<comment type="caution">
    <text evidence="1">The sequence shown here is derived from an EMBL/GenBank/DDBJ whole genome shotgun (WGS) entry which is preliminary data.</text>
</comment>
<name>A0A4V2MVU6_9APHY</name>